<dbReference type="GO" id="GO:0022625">
    <property type="term" value="C:cytosolic large ribosomal subunit"/>
    <property type="evidence" value="ECO:0007669"/>
    <property type="project" value="UniProtKB-UniRule"/>
</dbReference>
<feature type="domain" description="Large ribosomal subunit protein uL6 alpha-beta" evidence="7">
    <location>
        <begin position="11"/>
        <end position="83"/>
    </location>
</feature>
<keyword evidence="3 5" id="KW-0694">RNA-binding</keyword>
<gene>
    <name evidence="3" type="primary">rplF</name>
    <name evidence="8" type="ORF">COW24_02860</name>
</gene>
<feature type="domain" description="Large ribosomal subunit protein uL6 alpha-beta" evidence="7">
    <location>
        <begin position="92"/>
        <end position="164"/>
    </location>
</feature>
<dbReference type="InterPro" id="IPR036789">
    <property type="entry name" value="Ribosomal_uL6-like_a/b-dom_sf"/>
</dbReference>
<keyword evidence="1 3" id="KW-0689">Ribosomal protein</keyword>
<evidence type="ECO:0000256" key="4">
    <source>
        <dbReference type="RuleBase" id="RU003869"/>
    </source>
</evidence>
<evidence type="ECO:0000256" key="5">
    <source>
        <dbReference type="RuleBase" id="RU003870"/>
    </source>
</evidence>
<evidence type="ECO:0000256" key="6">
    <source>
        <dbReference type="SAM" id="MobiDB-lite"/>
    </source>
</evidence>
<dbReference type="Pfam" id="PF00347">
    <property type="entry name" value="Ribosomal_L6"/>
    <property type="match status" value="2"/>
</dbReference>
<dbReference type="SUPFAM" id="SSF56053">
    <property type="entry name" value="Ribosomal protein L6"/>
    <property type="match status" value="2"/>
</dbReference>
<dbReference type="GO" id="GO:0002181">
    <property type="term" value="P:cytoplasmic translation"/>
    <property type="evidence" value="ECO:0007669"/>
    <property type="project" value="TreeGrafter"/>
</dbReference>
<accession>A0A2M7H3T7</accession>
<proteinExistence type="inferred from homology"/>
<dbReference type="AlphaFoldDB" id="A0A2M7H3T7"/>
<comment type="caution">
    <text evidence="8">The sequence shown here is derived from an EMBL/GenBank/DDBJ whole genome shotgun (WGS) entry which is preliminary data.</text>
</comment>
<dbReference type="InterPro" id="IPR000702">
    <property type="entry name" value="Ribosomal_uL6-like"/>
</dbReference>
<evidence type="ECO:0000259" key="7">
    <source>
        <dbReference type="Pfam" id="PF00347"/>
    </source>
</evidence>
<dbReference type="GO" id="GO:0019843">
    <property type="term" value="F:rRNA binding"/>
    <property type="evidence" value="ECO:0007669"/>
    <property type="project" value="UniProtKB-UniRule"/>
</dbReference>
<dbReference type="InterPro" id="IPR020040">
    <property type="entry name" value="Ribosomal_uL6_a/b-dom"/>
</dbReference>
<dbReference type="NCBIfam" id="TIGR03654">
    <property type="entry name" value="L6_bact"/>
    <property type="match status" value="1"/>
</dbReference>
<dbReference type="Gene3D" id="3.90.930.12">
    <property type="entry name" value="Ribosomal protein L6, alpha-beta domain"/>
    <property type="match status" value="2"/>
</dbReference>
<sequence length="181" mass="19188">MSRIGKQPIAIPDKVTVEVKGGLIVVKGPKGELSESVHSCTTVTITEAGVEVAIADLSEKSQRSMWGTMAALIRNMIIGVTDGFTRKLEINGVGYGWQVSGKKLTVKAGYSHPIDVTLPEGIDASAEGNVLTISGINKQLVGEVAANIRKIRTPEPYKGSGIKYDDEQIRRKAGKQAGGDA</sequence>
<dbReference type="InterPro" id="IPR019906">
    <property type="entry name" value="Ribosomal_uL6_bac-type"/>
</dbReference>
<keyword evidence="3 5" id="KW-0699">rRNA-binding</keyword>
<dbReference type="PRINTS" id="PR00059">
    <property type="entry name" value="RIBOSOMALL6"/>
</dbReference>
<comment type="similarity">
    <text evidence="3 4">Belongs to the universal ribosomal protein uL6 family.</text>
</comment>
<reference evidence="8 9" key="1">
    <citation type="submission" date="2017-09" db="EMBL/GenBank/DDBJ databases">
        <title>Depth-based differentiation of microbial function through sediment-hosted aquifers and enrichment of novel symbionts in the deep terrestrial subsurface.</title>
        <authorList>
            <person name="Probst A.J."/>
            <person name="Ladd B."/>
            <person name="Jarett J.K."/>
            <person name="Geller-Mcgrath D.E."/>
            <person name="Sieber C.M."/>
            <person name="Emerson J.B."/>
            <person name="Anantharaman K."/>
            <person name="Thomas B.C."/>
            <person name="Malmstrom R."/>
            <person name="Stieglmeier M."/>
            <person name="Klingl A."/>
            <person name="Woyke T."/>
            <person name="Ryan C.M."/>
            <person name="Banfield J.F."/>
        </authorList>
    </citation>
    <scope>NUCLEOTIDE SEQUENCE [LARGE SCALE GENOMIC DNA]</scope>
    <source>
        <strain evidence="8">CG15_BIG_FIL_POST_REV_8_21_14_020_45_12</strain>
    </source>
</reference>
<dbReference type="PANTHER" id="PTHR11655">
    <property type="entry name" value="60S/50S RIBOSOMAL PROTEIN L6/L9"/>
    <property type="match status" value="1"/>
</dbReference>
<evidence type="ECO:0000313" key="8">
    <source>
        <dbReference type="EMBL" id="PIW36874.1"/>
    </source>
</evidence>
<protein>
    <recommendedName>
        <fullName evidence="3">Large ribosomal subunit protein uL6</fullName>
    </recommendedName>
</protein>
<evidence type="ECO:0000256" key="1">
    <source>
        <dbReference type="ARBA" id="ARBA00022980"/>
    </source>
</evidence>
<dbReference type="GO" id="GO:0003735">
    <property type="term" value="F:structural constituent of ribosome"/>
    <property type="evidence" value="ECO:0007669"/>
    <property type="project" value="UniProtKB-UniRule"/>
</dbReference>
<evidence type="ECO:0000256" key="2">
    <source>
        <dbReference type="ARBA" id="ARBA00023274"/>
    </source>
</evidence>
<dbReference type="Proteomes" id="UP000230292">
    <property type="component" value="Unassembled WGS sequence"/>
</dbReference>
<feature type="region of interest" description="Disordered" evidence="6">
    <location>
        <begin position="157"/>
        <end position="181"/>
    </location>
</feature>
<organism evidence="8 9">
    <name type="scientific">Candidatus Kerfeldbacteria bacterium CG15_BIG_FIL_POST_REV_8_21_14_020_45_12</name>
    <dbReference type="NCBI Taxonomy" id="2014247"/>
    <lineage>
        <taxon>Bacteria</taxon>
        <taxon>Candidatus Kerfeldiibacteriota</taxon>
    </lineage>
</organism>
<comment type="function">
    <text evidence="3 5">This protein binds to the 23S rRNA, and is important in its secondary structure. It is located near the subunit interface in the base of the L7/L12 stalk, and near the tRNA binding site of the peptidyltransferase center.</text>
</comment>
<keyword evidence="2 3" id="KW-0687">Ribonucleoprotein</keyword>
<dbReference type="PIRSF" id="PIRSF002162">
    <property type="entry name" value="Ribosomal_L6"/>
    <property type="match status" value="1"/>
</dbReference>
<dbReference type="HAMAP" id="MF_01365_B">
    <property type="entry name" value="Ribosomal_uL6_B"/>
    <property type="match status" value="1"/>
</dbReference>
<dbReference type="EMBL" id="PFGC01000037">
    <property type="protein sequence ID" value="PIW36874.1"/>
    <property type="molecule type" value="Genomic_DNA"/>
</dbReference>
<dbReference type="PANTHER" id="PTHR11655:SF14">
    <property type="entry name" value="LARGE RIBOSOMAL SUBUNIT PROTEIN UL6M"/>
    <property type="match status" value="1"/>
</dbReference>
<name>A0A2M7H3T7_9BACT</name>
<evidence type="ECO:0000313" key="9">
    <source>
        <dbReference type="Proteomes" id="UP000230292"/>
    </source>
</evidence>
<evidence type="ECO:0000256" key="3">
    <source>
        <dbReference type="HAMAP-Rule" id="MF_01365"/>
    </source>
</evidence>
<comment type="subunit">
    <text evidence="3">Part of the 50S ribosomal subunit.</text>
</comment>